<name>A0AA96GQ43_9BACT</name>
<proteinExistence type="predicted"/>
<gene>
    <name evidence="2" type="ORF">PQG83_00100</name>
</gene>
<protein>
    <submittedName>
        <fullName evidence="2">Uncharacterized protein</fullName>
    </submittedName>
</protein>
<dbReference type="KEGG" id="nneo:PQG83_00100"/>
<evidence type="ECO:0000256" key="1">
    <source>
        <dbReference type="SAM" id="MobiDB-lite"/>
    </source>
</evidence>
<feature type="region of interest" description="Disordered" evidence="1">
    <location>
        <begin position="47"/>
        <end position="87"/>
    </location>
</feature>
<feature type="compositionally biased region" description="Polar residues" evidence="1">
    <location>
        <begin position="51"/>
        <end position="68"/>
    </location>
</feature>
<evidence type="ECO:0000313" key="2">
    <source>
        <dbReference type="EMBL" id="WNM62179.1"/>
    </source>
</evidence>
<dbReference type="AlphaFoldDB" id="A0AA96GQ43"/>
<dbReference type="Proteomes" id="UP001302494">
    <property type="component" value="Chromosome"/>
</dbReference>
<organism evidence="2 3">
    <name type="scientific">Candidatus Nitrospira neomarina</name>
    <dbReference type="NCBI Taxonomy" id="3020899"/>
    <lineage>
        <taxon>Bacteria</taxon>
        <taxon>Pseudomonadati</taxon>
        <taxon>Nitrospirota</taxon>
        <taxon>Nitrospiria</taxon>
        <taxon>Nitrospirales</taxon>
        <taxon>Nitrospiraceae</taxon>
        <taxon>Nitrospira</taxon>
    </lineage>
</organism>
<dbReference type="EMBL" id="CP116968">
    <property type="protein sequence ID" value="WNM62179.1"/>
    <property type="molecule type" value="Genomic_DNA"/>
</dbReference>
<sequence length="119" mass="13625">MMMSLEAFISFTIFLILSLIALAIRWLNERIRRDIALRDLKDLFLSEDDSANQGPPETPDITNLSPSSPKRPIQKFRPTTTPKRRTASRLRIRNKADLRQGIIIMTVLGPCRALEHPDN</sequence>
<dbReference type="RefSeq" id="WP_312745290.1">
    <property type="nucleotide sequence ID" value="NZ_CP116968.1"/>
</dbReference>
<reference evidence="2 3" key="1">
    <citation type="submission" date="2023-01" db="EMBL/GenBank/DDBJ databases">
        <title>Cultivation and genomic characterization of new, ubiquitous marine nitrite-oxidizing bacteria from the Nitrospirales.</title>
        <authorList>
            <person name="Mueller A.J."/>
            <person name="Daebeler A."/>
            <person name="Herbold C.W."/>
            <person name="Kirkegaard R.H."/>
            <person name="Daims H."/>
        </authorList>
    </citation>
    <scope>NUCLEOTIDE SEQUENCE [LARGE SCALE GENOMIC DNA]</scope>
    <source>
        <strain evidence="2 3">DK</strain>
    </source>
</reference>
<evidence type="ECO:0000313" key="3">
    <source>
        <dbReference type="Proteomes" id="UP001302494"/>
    </source>
</evidence>
<accession>A0AA96GQ43</accession>
<keyword evidence="3" id="KW-1185">Reference proteome</keyword>